<evidence type="ECO:0000313" key="6">
    <source>
        <dbReference type="EMBL" id="AEI43943.1"/>
    </source>
</evidence>
<evidence type="ECO:0000256" key="1">
    <source>
        <dbReference type="ARBA" id="ARBA00005417"/>
    </source>
</evidence>
<dbReference type="InterPro" id="IPR050319">
    <property type="entry name" value="ABC_transp_ATP-bind"/>
</dbReference>
<dbReference type="PROSITE" id="PS50893">
    <property type="entry name" value="ABC_TRANSPORTER_2"/>
    <property type="match status" value="1"/>
</dbReference>
<sequence>MGSLIEAQGLCKSYRRPGGMVEAVRDVSFEIGTGECLGVVGESGSGKSTVSRLLLALERPDRGSLRLEGVSLPELKGEALRRSRRHIQAVFQDPSASLNDRLPVWRSVVEPLDNFPEVVPPFLQEVRQDRRASAARLLEMVGLDPGLLGRYPHELSGGQRQRVAIARGIALSPKLLVCDEPTSSLDVTVQAHILKLLKSLQRELGMSMLFISHDLAAVHSVSDRILVMKDGLSVDTFGSGDILHPERHPYTRLLAAAAH</sequence>
<dbReference type="GO" id="GO:0055085">
    <property type="term" value="P:transmembrane transport"/>
    <property type="evidence" value="ECO:0007669"/>
    <property type="project" value="UniProtKB-ARBA"/>
</dbReference>
<dbReference type="RefSeq" id="WP_013919096.1">
    <property type="nucleotide sequence ID" value="NC_015690.1"/>
</dbReference>
<comment type="similarity">
    <text evidence="1">Belongs to the ABC transporter superfamily.</text>
</comment>
<dbReference type="InterPro" id="IPR003439">
    <property type="entry name" value="ABC_transporter-like_ATP-bd"/>
</dbReference>
<dbReference type="Proteomes" id="UP000006620">
    <property type="component" value="Chromosome"/>
</dbReference>
<dbReference type="PROSITE" id="PS00211">
    <property type="entry name" value="ABC_TRANSPORTER_1"/>
    <property type="match status" value="1"/>
</dbReference>
<dbReference type="EMBL" id="CP002869">
    <property type="protein sequence ID" value="AEI43943.1"/>
    <property type="molecule type" value="Genomic_DNA"/>
</dbReference>
<evidence type="ECO:0000256" key="3">
    <source>
        <dbReference type="ARBA" id="ARBA00022741"/>
    </source>
</evidence>
<keyword evidence="2" id="KW-0813">Transport</keyword>
<accession>F8FI40</accession>
<keyword evidence="3" id="KW-0547">Nucleotide-binding</keyword>
<proteinExistence type="inferred from homology"/>
<keyword evidence="4 6" id="KW-0067">ATP-binding</keyword>
<name>F8FI40_PAEMK</name>
<dbReference type="GO" id="GO:0005524">
    <property type="term" value="F:ATP binding"/>
    <property type="evidence" value="ECO:0007669"/>
    <property type="project" value="UniProtKB-KW"/>
</dbReference>
<dbReference type="PANTHER" id="PTHR43776">
    <property type="entry name" value="TRANSPORT ATP-BINDING PROTEIN"/>
    <property type="match status" value="1"/>
</dbReference>
<dbReference type="HOGENOM" id="CLU_000604_1_23_9"/>
<dbReference type="InterPro" id="IPR027417">
    <property type="entry name" value="P-loop_NTPase"/>
</dbReference>
<dbReference type="Gene3D" id="3.40.50.300">
    <property type="entry name" value="P-loop containing nucleotide triphosphate hydrolases"/>
    <property type="match status" value="1"/>
</dbReference>
<dbReference type="SMART" id="SM00382">
    <property type="entry name" value="AAA"/>
    <property type="match status" value="1"/>
</dbReference>
<evidence type="ECO:0000256" key="2">
    <source>
        <dbReference type="ARBA" id="ARBA00022448"/>
    </source>
</evidence>
<dbReference type="AlphaFoldDB" id="F8FI40"/>
<dbReference type="KEGG" id="pms:KNP414_05419"/>
<dbReference type="PANTHER" id="PTHR43776:SF7">
    <property type="entry name" value="D,D-DIPEPTIDE TRANSPORT ATP-BINDING PROTEIN DDPF-RELATED"/>
    <property type="match status" value="1"/>
</dbReference>
<gene>
    <name evidence="6" type="ordered locus">KNP414_05419</name>
</gene>
<organism evidence="6 7">
    <name type="scientific">Paenibacillus mucilaginosus (strain KNP414)</name>
    <dbReference type="NCBI Taxonomy" id="1036673"/>
    <lineage>
        <taxon>Bacteria</taxon>
        <taxon>Bacillati</taxon>
        <taxon>Bacillota</taxon>
        <taxon>Bacilli</taxon>
        <taxon>Bacillales</taxon>
        <taxon>Paenibacillaceae</taxon>
        <taxon>Paenibacillus</taxon>
    </lineage>
</organism>
<dbReference type="InterPro" id="IPR017871">
    <property type="entry name" value="ABC_transporter-like_CS"/>
</dbReference>
<reference evidence="6 7" key="2">
    <citation type="journal article" date="2013" name="Genome Announc.">
        <title>Genome Sequence of Growth-Improving Paenibacillus mucilaginosus Strain KNP414.</title>
        <authorList>
            <person name="Lu J.J."/>
            <person name="Wang J.F."/>
            <person name="Hu X.F."/>
        </authorList>
    </citation>
    <scope>NUCLEOTIDE SEQUENCE [LARGE SCALE GENOMIC DNA]</scope>
    <source>
        <strain evidence="6 7">KNP414</strain>
    </source>
</reference>
<reference evidence="7" key="1">
    <citation type="submission" date="2011-06" db="EMBL/GenBank/DDBJ databases">
        <title>Complete genome sequence of Paenibacillus mucilaginosus KNP414.</title>
        <authorList>
            <person name="Wang J."/>
            <person name="Hu S."/>
            <person name="Hu X."/>
            <person name="Zhang B."/>
            <person name="Dong D."/>
            <person name="Zhang S."/>
            <person name="Zhao K."/>
            <person name="Wu D."/>
        </authorList>
    </citation>
    <scope>NUCLEOTIDE SEQUENCE [LARGE SCALE GENOMIC DNA]</scope>
    <source>
        <strain evidence="7">KNP414</strain>
    </source>
</reference>
<evidence type="ECO:0000259" key="5">
    <source>
        <dbReference type="PROSITE" id="PS50893"/>
    </source>
</evidence>
<dbReference type="InterPro" id="IPR003593">
    <property type="entry name" value="AAA+_ATPase"/>
</dbReference>
<dbReference type="CDD" id="cd03257">
    <property type="entry name" value="ABC_NikE_OppD_transporters"/>
    <property type="match status" value="1"/>
</dbReference>
<dbReference type="GO" id="GO:0016887">
    <property type="term" value="F:ATP hydrolysis activity"/>
    <property type="evidence" value="ECO:0007669"/>
    <property type="project" value="InterPro"/>
</dbReference>
<dbReference type="PATRIC" id="fig|1036673.3.peg.5025"/>
<evidence type="ECO:0000313" key="7">
    <source>
        <dbReference type="Proteomes" id="UP000006620"/>
    </source>
</evidence>
<dbReference type="Pfam" id="PF00005">
    <property type="entry name" value="ABC_tran"/>
    <property type="match status" value="1"/>
</dbReference>
<protein>
    <submittedName>
        <fullName evidence="6">Oligopeptide ABC transporter ATP-binding protein</fullName>
    </submittedName>
</protein>
<evidence type="ECO:0000256" key="4">
    <source>
        <dbReference type="ARBA" id="ARBA00022840"/>
    </source>
</evidence>
<dbReference type="SUPFAM" id="SSF52540">
    <property type="entry name" value="P-loop containing nucleoside triphosphate hydrolases"/>
    <property type="match status" value="1"/>
</dbReference>
<feature type="domain" description="ABC transporter" evidence="5">
    <location>
        <begin position="5"/>
        <end position="255"/>
    </location>
</feature>